<protein>
    <recommendedName>
        <fullName evidence="4">Lipoprotein</fullName>
    </recommendedName>
</protein>
<accession>A0A0D6MP46</accession>
<keyword evidence="3" id="KW-1185">Reference proteome</keyword>
<dbReference type="EMBL" id="BALE01000048">
    <property type="protein sequence ID" value="GAN55444.1"/>
    <property type="molecule type" value="Genomic_DNA"/>
</dbReference>
<feature type="compositionally biased region" description="Basic and acidic residues" evidence="1">
    <location>
        <begin position="48"/>
        <end position="64"/>
    </location>
</feature>
<evidence type="ECO:0000313" key="2">
    <source>
        <dbReference type="EMBL" id="GAN55444.1"/>
    </source>
</evidence>
<reference evidence="2 3" key="1">
    <citation type="submission" date="2012-10" db="EMBL/GenBank/DDBJ databases">
        <title>Genome sequencing of Tanticharoenia sakaeratensis NBRC 103193.</title>
        <authorList>
            <person name="Azuma Y."/>
            <person name="Hadano H."/>
            <person name="Hirakawa H."/>
            <person name="Matsushita K."/>
        </authorList>
    </citation>
    <scope>NUCLEOTIDE SEQUENCE [LARGE SCALE GENOMIC DNA]</scope>
    <source>
        <strain evidence="2 3">NBRC 103193</strain>
    </source>
</reference>
<proteinExistence type="predicted"/>
<evidence type="ECO:0000256" key="1">
    <source>
        <dbReference type="SAM" id="MobiDB-lite"/>
    </source>
</evidence>
<dbReference type="AlphaFoldDB" id="A0A0D6MP46"/>
<organism evidence="2 3">
    <name type="scientific">Tanticharoenia sakaeratensis NBRC 103193</name>
    <dbReference type="NCBI Taxonomy" id="1231623"/>
    <lineage>
        <taxon>Bacteria</taxon>
        <taxon>Pseudomonadati</taxon>
        <taxon>Pseudomonadota</taxon>
        <taxon>Alphaproteobacteria</taxon>
        <taxon>Acetobacterales</taxon>
        <taxon>Acetobacteraceae</taxon>
        <taxon>Tanticharoenia</taxon>
    </lineage>
</organism>
<gene>
    <name evidence="2" type="ORF">Tasa_048_069</name>
</gene>
<comment type="caution">
    <text evidence="2">The sequence shown here is derived from an EMBL/GenBank/DDBJ whole genome shotgun (WGS) entry which is preliminary data.</text>
</comment>
<evidence type="ECO:0008006" key="4">
    <source>
        <dbReference type="Google" id="ProtNLM"/>
    </source>
</evidence>
<dbReference type="Proteomes" id="UP000032679">
    <property type="component" value="Unassembled WGS sequence"/>
</dbReference>
<evidence type="ECO:0000313" key="3">
    <source>
        <dbReference type="Proteomes" id="UP000032679"/>
    </source>
</evidence>
<name>A0A0D6MP46_9PROT</name>
<feature type="region of interest" description="Disordered" evidence="1">
    <location>
        <begin position="48"/>
        <end position="96"/>
    </location>
</feature>
<sequence length="108" mass="10661">MDNAVKGGRSEGMKYPILFLGAALALGACSHPARKPVDERAALLHAKYTDADLSSRPDTAGDRKPHGRVSVGSGFGSGRGYGSTPAGSMGVTGLGGTGLGVGASSAGM</sequence>
<dbReference type="PROSITE" id="PS51257">
    <property type="entry name" value="PROKAR_LIPOPROTEIN"/>
    <property type="match status" value="1"/>
</dbReference>